<keyword evidence="2" id="KW-1185">Reference proteome</keyword>
<gene>
    <name evidence="1" type="ORF">K402DRAFT_404332</name>
</gene>
<name>A0A6G1H0S2_9PEZI</name>
<dbReference type="Proteomes" id="UP000800041">
    <property type="component" value="Unassembled WGS sequence"/>
</dbReference>
<proteinExistence type="predicted"/>
<protein>
    <submittedName>
        <fullName evidence="1">Uncharacterized protein</fullName>
    </submittedName>
</protein>
<evidence type="ECO:0000313" key="1">
    <source>
        <dbReference type="EMBL" id="KAF1986620.1"/>
    </source>
</evidence>
<dbReference type="AlphaFoldDB" id="A0A6G1H0S2"/>
<organism evidence="1 2">
    <name type="scientific">Aulographum hederae CBS 113979</name>
    <dbReference type="NCBI Taxonomy" id="1176131"/>
    <lineage>
        <taxon>Eukaryota</taxon>
        <taxon>Fungi</taxon>
        <taxon>Dikarya</taxon>
        <taxon>Ascomycota</taxon>
        <taxon>Pezizomycotina</taxon>
        <taxon>Dothideomycetes</taxon>
        <taxon>Pleosporomycetidae</taxon>
        <taxon>Aulographales</taxon>
        <taxon>Aulographaceae</taxon>
    </lineage>
</organism>
<reference evidence="1" key="1">
    <citation type="journal article" date="2020" name="Stud. Mycol.">
        <title>101 Dothideomycetes genomes: a test case for predicting lifestyles and emergence of pathogens.</title>
        <authorList>
            <person name="Haridas S."/>
            <person name="Albert R."/>
            <person name="Binder M."/>
            <person name="Bloem J."/>
            <person name="Labutti K."/>
            <person name="Salamov A."/>
            <person name="Andreopoulos B."/>
            <person name="Baker S."/>
            <person name="Barry K."/>
            <person name="Bills G."/>
            <person name="Bluhm B."/>
            <person name="Cannon C."/>
            <person name="Castanera R."/>
            <person name="Culley D."/>
            <person name="Daum C."/>
            <person name="Ezra D."/>
            <person name="Gonzalez J."/>
            <person name="Henrissat B."/>
            <person name="Kuo A."/>
            <person name="Liang C."/>
            <person name="Lipzen A."/>
            <person name="Lutzoni F."/>
            <person name="Magnuson J."/>
            <person name="Mondo S."/>
            <person name="Nolan M."/>
            <person name="Ohm R."/>
            <person name="Pangilinan J."/>
            <person name="Park H.-J."/>
            <person name="Ramirez L."/>
            <person name="Alfaro M."/>
            <person name="Sun H."/>
            <person name="Tritt A."/>
            <person name="Yoshinaga Y."/>
            <person name="Zwiers L.-H."/>
            <person name="Turgeon B."/>
            <person name="Goodwin S."/>
            <person name="Spatafora J."/>
            <person name="Crous P."/>
            <person name="Grigoriev I."/>
        </authorList>
    </citation>
    <scope>NUCLEOTIDE SEQUENCE</scope>
    <source>
        <strain evidence="1">CBS 113979</strain>
    </source>
</reference>
<dbReference type="EMBL" id="ML977156">
    <property type="protein sequence ID" value="KAF1986620.1"/>
    <property type="molecule type" value="Genomic_DNA"/>
</dbReference>
<sequence length="177" mass="19504">MVLPTDPLAAGLQSWENTRDLDEKGAISWFQGRAASQEYDPPSMTVSSHFLISLHPSLVPRPYRRHRETIFVASDSDDLSSNRALALWGVRGPLGIPTSHSGILCLLFKGANTISIPQLAGKVWTKSSDDRKVVVLIGAHCSRGCIHAIRKSEYTDCQYVGYLGDVDRTLTQPEILD</sequence>
<accession>A0A6G1H0S2</accession>
<evidence type="ECO:0000313" key="2">
    <source>
        <dbReference type="Proteomes" id="UP000800041"/>
    </source>
</evidence>